<comment type="caution">
    <text evidence="1">The sequence shown here is derived from an EMBL/GenBank/DDBJ whole genome shotgun (WGS) entry which is preliminary data.</text>
</comment>
<accession>A0A7J9NPB5</accession>
<dbReference type="Proteomes" id="UP000571854">
    <property type="component" value="Unassembled WGS sequence"/>
</dbReference>
<protein>
    <submittedName>
        <fullName evidence="1">Uncharacterized protein</fullName>
    </submittedName>
</protein>
<reference evidence="1 2" key="1">
    <citation type="submission" date="2020-07" db="EMBL/GenBank/DDBJ databases">
        <title>Genomic Encyclopedia of Type Strains, Phase IV (KMG-V): Genome sequencing to study the core and pangenomes of soil and plant-associated prokaryotes.</title>
        <authorList>
            <person name="Whitman W."/>
        </authorList>
    </citation>
    <scope>NUCLEOTIDE SEQUENCE [LARGE SCALE GENOMIC DNA]</scope>
    <source>
        <strain evidence="1 2">A5</strain>
    </source>
</reference>
<organism evidence="1 2">
    <name type="scientific">Methanococcus maripaludis</name>
    <name type="common">Methanococcus deltae</name>
    <dbReference type="NCBI Taxonomy" id="39152"/>
    <lineage>
        <taxon>Archaea</taxon>
        <taxon>Methanobacteriati</taxon>
        <taxon>Methanobacteriota</taxon>
        <taxon>Methanomada group</taxon>
        <taxon>Methanococci</taxon>
        <taxon>Methanococcales</taxon>
        <taxon>Methanococcaceae</taxon>
        <taxon>Methanococcus</taxon>
    </lineage>
</organism>
<name>A0A7J9NPB5_METMI</name>
<proteinExistence type="predicted"/>
<dbReference type="EMBL" id="JACDUJ010000001">
    <property type="protein sequence ID" value="MBA2846588.1"/>
    <property type="molecule type" value="Genomic_DNA"/>
</dbReference>
<evidence type="ECO:0000313" key="2">
    <source>
        <dbReference type="Proteomes" id="UP000571854"/>
    </source>
</evidence>
<gene>
    <name evidence="1" type="ORF">HNP88_000772</name>
</gene>
<dbReference type="RefSeq" id="WP_181492024.1">
    <property type="nucleotide sequence ID" value="NZ_JACDUJ010000001.1"/>
</dbReference>
<sequence>MLKIKKNPKTAPDIIKSTSIVKFKLFLKISIKKFDSEVIVLPRITKNTNKLRKLNNIKIELKKCTVLPKIKFFGFEKISKAGPFI</sequence>
<dbReference type="AlphaFoldDB" id="A0A7J9NPB5"/>
<evidence type="ECO:0000313" key="1">
    <source>
        <dbReference type="EMBL" id="MBA2846588.1"/>
    </source>
</evidence>